<organism evidence="3 4">
    <name type="scientific">Brassica cretica</name>
    <name type="common">Mustard</name>
    <dbReference type="NCBI Taxonomy" id="69181"/>
    <lineage>
        <taxon>Eukaryota</taxon>
        <taxon>Viridiplantae</taxon>
        <taxon>Streptophyta</taxon>
        <taxon>Embryophyta</taxon>
        <taxon>Tracheophyta</taxon>
        <taxon>Spermatophyta</taxon>
        <taxon>Magnoliopsida</taxon>
        <taxon>eudicotyledons</taxon>
        <taxon>Gunneridae</taxon>
        <taxon>Pentapetalae</taxon>
        <taxon>rosids</taxon>
        <taxon>malvids</taxon>
        <taxon>Brassicales</taxon>
        <taxon>Brassicaceae</taxon>
        <taxon>Brassiceae</taxon>
        <taxon>Brassica</taxon>
    </lineage>
</organism>
<name>A0A8S9GZC6_BRACR</name>
<accession>A0A8S9GZC6</accession>
<protein>
    <recommendedName>
        <fullName evidence="5">PH domain-containing protein</fullName>
    </recommendedName>
</protein>
<feature type="domain" description="Pleckstrin-like plant" evidence="2">
    <location>
        <begin position="282"/>
        <end position="385"/>
    </location>
</feature>
<evidence type="ECO:0008006" key="5">
    <source>
        <dbReference type="Google" id="ProtNLM"/>
    </source>
</evidence>
<dbReference type="InterPro" id="IPR013666">
    <property type="entry name" value="PH_pln"/>
</dbReference>
<dbReference type="Proteomes" id="UP000712281">
    <property type="component" value="Unassembled WGS sequence"/>
</dbReference>
<dbReference type="AlphaFoldDB" id="A0A8S9GZC6"/>
<gene>
    <name evidence="3" type="ORF">F2Q68_00035993</name>
</gene>
<proteinExistence type="predicted"/>
<dbReference type="Pfam" id="PF05703">
    <property type="entry name" value="Auxin_canalis"/>
    <property type="match status" value="1"/>
</dbReference>
<dbReference type="GO" id="GO:0010305">
    <property type="term" value="P:leaf vascular tissue pattern formation"/>
    <property type="evidence" value="ECO:0007669"/>
    <property type="project" value="TreeGrafter"/>
</dbReference>
<evidence type="ECO:0000259" key="1">
    <source>
        <dbReference type="Pfam" id="PF05703"/>
    </source>
</evidence>
<evidence type="ECO:0000259" key="2">
    <source>
        <dbReference type="Pfam" id="PF08458"/>
    </source>
</evidence>
<dbReference type="GO" id="GO:0009734">
    <property type="term" value="P:auxin-activated signaling pathway"/>
    <property type="evidence" value="ECO:0007669"/>
    <property type="project" value="TreeGrafter"/>
</dbReference>
<dbReference type="PANTHER" id="PTHR31351">
    <property type="entry name" value="EXPRESSED PROTEIN"/>
    <property type="match status" value="1"/>
</dbReference>
<sequence>MEGRSYSDWNESSSSLFGSENLEEELEVVTVRAEEVFSRIPQPQTPSESMKFLSRSWSLSASEISKALAHKQRQHQSLSTVSHNSPNVFFEDSAANPLMARKIMNSSGKRKSGKLSKWFHQKQHTNPNTMRNPKRKDKARVERAHVHSAVSIAALAAGLASVTSNEGCGKESGSMMTLALASATELLASHCIEMAEQAGADRACVAAAVRSSIDIHSPGDLTTLTAAAATALRGEAALKVRQSKEARKNATITPCERSFSDSNWTANCQFRLDEPSLPLEGDLVQCAQNGAHQLKRVCVYINNKSQVMIKLKSKHIGGTFSKKIKCVVYGLCDEISAWPYSKDREDNSEEVYFGLKTGQGLLEFKCKSKIQKQRWVAGIQSTLRQVTCLEADKCCLESLSLSDRMR</sequence>
<comment type="caution">
    <text evidence="3">The sequence shown here is derived from an EMBL/GenBank/DDBJ whole genome shotgun (WGS) entry which is preliminary data.</text>
</comment>
<reference evidence="3" key="1">
    <citation type="submission" date="2019-12" db="EMBL/GenBank/DDBJ databases">
        <title>Genome sequencing and annotation of Brassica cretica.</title>
        <authorList>
            <person name="Studholme D.J."/>
            <person name="Sarris P.F."/>
        </authorList>
    </citation>
    <scope>NUCLEOTIDE SEQUENCE</scope>
    <source>
        <strain evidence="3">PFS-001/15</strain>
        <tissue evidence="3">Leaf</tissue>
    </source>
</reference>
<dbReference type="InterPro" id="IPR008546">
    <property type="entry name" value="VAN3-bd-like_auxin_canal"/>
</dbReference>
<evidence type="ECO:0000313" key="3">
    <source>
        <dbReference type="EMBL" id="KAF2550146.1"/>
    </source>
</evidence>
<dbReference type="EMBL" id="QGKW02001988">
    <property type="protein sequence ID" value="KAF2550146.1"/>
    <property type="molecule type" value="Genomic_DNA"/>
</dbReference>
<dbReference type="PANTHER" id="PTHR31351:SF26">
    <property type="entry name" value="PH DOMAIN-CONTAINING PROTEIN"/>
    <property type="match status" value="1"/>
</dbReference>
<feature type="domain" description="VAN3-binding protein-like auxin canalisation" evidence="1">
    <location>
        <begin position="108"/>
        <end position="257"/>
    </location>
</feature>
<dbReference type="InterPro" id="IPR040269">
    <property type="entry name" value="VAB"/>
</dbReference>
<dbReference type="Pfam" id="PF08458">
    <property type="entry name" value="PH_2"/>
    <property type="match status" value="1"/>
</dbReference>
<dbReference type="GO" id="GO:0010087">
    <property type="term" value="P:phloem or xylem histogenesis"/>
    <property type="evidence" value="ECO:0007669"/>
    <property type="project" value="TreeGrafter"/>
</dbReference>
<evidence type="ECO:0000313" key="4">
    <source>
        <dbReference type="Proteomes" id="UP000712281"/>
    </source>
</evidence>